<feature type="domain" description="Pyridoxamine 5'-phosphate oxidase N-terminal" evidence="2">
    <location>
        <begin position="6"/>
        <end position="135"/>
    </location>
</feature>
<dbReference type="Gene3D" id="2.30.110.10">
    <property type="entry name" value="Electron Transport, Fmn-binding Protein, Chain A"/>
    <property type="match status" value="1"/>
</dbReference>
<dbReference type="GO" id="GO:0070967">
    <property type="term" value="F:coenzyme F420 binding"/>
    <property type="evidence" value="ECO:0007669"/>
    <property type="project" value="TreeGrafter"/>
</dbReference>
<dbReference type="NCBIfam" id="TIGR03668">
    <property type="entry name" value="Rv0121_F420"/>
    <property type="match status" value="1"/>
</dbReference>
<dbReference type="RefSeq" id="WP_091676155.1">
    <property type="nucleotide sequence ID" value="NZ_FOKG01000018.1"/>
</dbReference>
<evidence type="ECO:0000313" key="3">
    <source>
        <dbReference type="EMBL" id="SFB54380.1"/>
    </source>
</evidence>
<keyword evidence="1" id="KW-0560">Oxidoreductase</keyword>
<dbReference type="InterPro" id="IPR012349">
    <property type="entry name" value="Split_barrel_FMN-bd"/>
</dbReference>
<dbReference type="InterPro" id="IPR019967">
    <property type="entry name" value="F420-dep_enz_PPOX_Rv0121"/>
</dbReference>
<dbReference type="OrthoDB" id="9812086at2"/>
<dbReference type="GO" id="GO:0005829">
    <property type="term" value="C:cytosol"/>
    <property type="evidence" value="ECO:0007669"/>
    <property type="project" value="TreeGrafter"/>
</dbReference>
<proteinExistence type="predicted"/>
<dbReference type="SUPFAM" id="SSF50475">
    <property type="entry name" value="FMN-binding split barrel"/>
    <property type="match status" value="1"/>
</dbReference>
<evidence type="ECO:0000259" key="2">
    <source>
        <dbReference type="Pfam" id="PF01243"/>
    </source>
</evidence>
<dbReference type="InterPro" id="IPR052019">
    <property type="entry name" value="F420H2_bilvrd_red/Heme_oxyg"/>
</dbReference>
<dbReference type="GO" id="GO:0016627">
    <property type="term" value="F:oxidoreductase activity, acting on the CH-CH group of donors"/>
    <property type="evidence" value="ECO:0007669"/>
    <property type="project" value="TreeGrafter"/>
</dbReference>
<protein>
    <submittedName>
        <fullName evidence="3">PPOX class probable F420-dependent enzyme, Rv0121 family</fullName>
    </submittedName>
</protein>
<keyword evidence="4" id="KW-1185">Reference proteome</keyword>
<dbReference type="AlphaFoldDB" id="A0A1I1C0L3"/>
<name>A0A1I1C0L3_9PSEU</name>
<dbReference type="Pfam" id="PF01243">
    <property type="entry name" value="PNPOx_N"/>
    <property type="match status" value="1"/>
</dbReference>
<dbReference type="Proteomes" id="UP000243799">
    <property type="component" value="Unassembled WGS sequence"/>
</dbReference>
<evidence type="ECO:0000256" key="1">
    <source>
        <dbReference type="ARBA" id="ARBA00023002"/>
    </source>
</evidence>
<dbReference type="PANTHER" id="PTHR35176:SF2">
    <property type="entry name" value="F420H(2)-DEPENDENT REDUCTASE RV1155"/>
    <property type="match status" value="1"/>
</dbReference>
<evidence type="ECO:0000313" key="4">
    <source>
        <dbReference type="Proteomes" id="UP000243799"/>
    </source>
</evidence>
<dbReference type="PANTHER" id="PTHR35176">
    <property type="entry name" value="HEME OXYGENASE HI_0854-RELATED"/>
    <property type="match status" value="1"/>
</dbReference>
<sequence length="141" mass="15757">MRLDRDEARARFGSARVARFATVSADGRPHLVPVTFAVVDDQIVFAVDHKPKRTTNLRRLRNVADNPAVCFLVDHYAEDWDHLWWVRADGTAEVLDMTAGNASTAKALDALSAKYQQYRAHPPAGPMVRTTVTHWSGWSAT</sequence>
<accession>A0A1I1C0L3</accession>
<dbReference type="STRING" id="490629.SAMN05216266_11817"/>
<dbReference type="InterPro" id="IPR011576">
    <property type="entry name" value="Pyridox_Oxase_N"/>
</dbReference>
<dbReference type="EMBL" id="FOKG01000018">
    <property type="protein sequence ID" value="SFB54380.1"/>
    <property type="molecule type" value="Genomic_DNA"/>
</dbReference>
<organism evidence="3 4">
    <name type="scientific">Amycolatopsis marina</name>
    <dbReference type="NCBI Taxonomy" id="490629"/>
    <lineage>
        <taxon>Bacteria</taxon>
        <taxon>Bacillati</taxon>
        <taxon>Actinomycetota</taxon>
        <taxon>Actinomycetes</taxon>
        <taxon>Pseudonocardiales</taxon>
        <taxon>Pseudonocardiaceae</taxon>
        <taxon>Amycolatopsis</taxon>
    </lineage>
</organism>
<gene>
    <name evidence="3" type="ORF">SAMN05216266_11817</name>
</gene>
<reference evidence="4" key="1">
    <citation type="submission" date="2016-10" db="EMBL/GenBank/DDBJ databases">
        <authorList>
            <person name="Varghese N."/>
            <person name="Submissions S."/>
        </authorList>
    </citation>
    <scope>NUCLEOTIDE SEQUENCE [LARGE SCALE GENOMIC DNA]</scope>
    <source>
        <strain evidence="4">CGMCC 4.3568</strain>
    </source>
</reference>